<evidence type="ECO:0000313" key="2">
    <source>
        <dbReference type="EMBL" id="MCA9385662.1"/>
    </source>
</evidence>
<keyword evidence="1" id="KW-0812">Transmembrane</keyword>
<sequence length="122" mass="13823">MFANASPLLVDVFVAALIIAILMITWYLTRLMSKMTETMDEFRVTNNRVNTLVDKANDDYEYVSRTVKGIGVTLDRINRDVLDPLRGVGAIFGMFDSLVGGIRGRFSDEEDDLDYLPEEDYS</sequence>
<comment type="caution">
    <text evidence="2">The sequence shown here is derived from an EMBL/GenBank/DDBJ whole genome shotgun (WGS) entry which is preliminary data.</text>
</comment>
<reference evidence="2" key="2">
    <citation type="journal article" date="2021" name="Microbiome">
        <title>Successional dynamics and alternative stable states in a saline activated sludge microbial community over 9 years.</title>
        <authorList>
            <person name="Wang Y."/>
            <person name="Ye J."/>
            <person name="Ju F."/>
            <person name="Liu L."/>
            <person name="Boyd J.A."/>
            <person name="Deng Y."/>
            <person name="Parks D.H."/>
            <person name="Jiang X."/>
            <person name="Yin X."/>
            <person name="Woodcroft B.J."/>
            <person name="Tyson G.W."/>
            <person name="Hugenholtz P."/>
            <person name="Polz M.F."/>
            <person name="Zhang T."/>
        </authorList>
    </citation>
    <scope>NUCLEOTIDE SEQUENCE</scope>
    <source>
        <strain evidence="2">HKST-UBA11</strain>
    </source>
</reference>
<evidence type="ECO:0008006" key="4">
    <source>
        <dbReference type="Google" id="ProtNLM"/>
    </source>
</evidence>
<dbReference type="EMBL" id="JAGQLH010000035">
    <property type="protein sequence ID" value="MCA9385662.1"/>
    <property type="molecule type" value="Genomic_DNA"/>
</dbReference>
<keyword evidence="1" id="KW-0472">Membrane</keyword>
<evidence type="ECO:0000313" key="3">
    <source>
        <dbReference type="Proteomes" id="UP000754563"/>
    </source>
</evidence>
<organism evidence="2 3">
    <name type="scientific">Candidatus Dojkabacteria bacterium</name>
    <dbReference type="NCBI Taxonomy" id="2099670"/>
    <lineage>
        <taxon>Bacteria</taxon>
        <taxon>Candidatus Dojkabacteria</taxon>
    </lineage>
</organism>
<keyword evidence="1" id="KW-1133">Transmembrane helix</keyword>
<accession>A0A955RKP4</accession>
<reference evidence="2" key="1">
    <citation type="submission" date="2020-04" db="EMBL/GenBank/DDBJ databases">
        <authorList>
            <person name="Zhang T."/>
        </authorList>
    </citation>
    <scope>NUCLEOTIDE SEQUENCE</scope>
    <source>
        <strain evidence="2">HKST-UBA11</strain>
    </source>
</reference>
<gene>
    <name evidence="2" type="ORF">KC717_03365</name>
</gene>
<evidence type="ECO:0000256" key="1">
    <source>
        <dbReference type="SAM" id="Phobius"/>
    </source>
</evidence>
<protein>
    <recommendedName>
        <fullName evidence="4">DUF948 domain-containing protein</fullName>
    </recommendedName>
</protein>
<name>A0A955RKP4_9BACT</name>
<dbReference type="Proteomes" id="UP000754563">
    <property type="component" value="Unassembled WGS sequence"/>
</dbReference>
<feature type="transmembrane region" description="Helical" evidence="1">
    <location>
        <begin position="12"/>
        <end position="29"/>
    </location>
</feature>
<dbReference type="AlphaFoldDB" id="A0A955RKP4"/>
<proteinExistence type="predicted"/>